<sequence length="234" mass="25719">MTARPFQIRGRFLTAIAIRVESDPASPAFHAALDEQLKQTPQFFGDAPVVIDFERIPELADLNRIRDLVATLRRKDLRVFGVQNASPAQAEAARQIGLIPIHTGREAPLPSNRQRRAERLEKLLPPENRIISTPVRSGQTVVVERGDLTVIGSVASGAELVAGGSIHVYGRMRGRAMAGVHGDEKARIFCQSLDAELLAIAGLYRTSETFGPEILNRGVHVFLEDEKLRVEAFA</sequence>
<dbReference type="Gene3D" id="2.160.20.70">
    <property type="match status" value="1"/>
</dbReference>
<evidence type="ECO:0000256" key="2">
    <source>
        <dbReference type="ARBA" id="ARBA00022618"/>
    </source>
</evidence>
<keyword evidence="2 6" id="KW-0132">Cell division</keyword>
<dbReference type="GO" id="GO:0000917">
    <property type="term" value="P:division septum assembly"/>
    <property type="evidence" value="ECO:0007669"/>
    <property type="project" value="UniProtKB-KW"/>
</dbReference>
<dbReference type="AlphaFoldDB" id="A0A917T7A7"/>
<dbReference type="GO" id="GO:0000902">
    <property type="term" value="P:cell morphogenesis"/>
    <property type="evidence" value="ECO:0007669"/>
    <property type="project" value="InterPro"/>
</dbReference>
<evidence type="ECO:0000256" key="4">
    <source>
        <dbReference type="ARBA" id="ARBA00023306"/>
    </source>
</evidence>
<protein>
    <recommendedName>
        <fullName evidence="6">Probable septum site-determining protein MinC</fullName>
    </recommendedName>
</protein>
<proteinExistence type="inferred from homology"/>
<organism evidence="9 10">
    <name type="scientific">Pseudooceanicola nanhaiensis</name>
    <dbReference type="NCBI Taxonomy" id="375761"/>
    <lineage>
        <taxon>Bacteria</taxon>
        <taxon>Pseudomonadati</taxon>
        <taxon>Pseudomonadota</taxon>
        <taxon>Alphaproteobacteria</taxon>
        <taxon>Rhodobacterales</taxon>
        <taxon>Paracoccaceae</taxon>
        <taxon>Pseudooceanicola</taxon>
    </lineage>
</organism>
<evidence type="ECO:0000256" key="6">
    <source>
        <dbReference type="HAMAP-Rule" id="MF_00267"/>
    </source>
</evidence>
<comment type="subunit">
    <text evidence="6">Interacts with MinD and FtsZ.</text>
</comment>
<dbReference type="GO" id="GO:1901891">
    <property type="term" value="P:regulation of cell septum assembly"/>
    <property type="evidence" value="ECO:0007669"/>
    <property type="project" value="InterPro"/>
</dbReference>
<dbReference type="HAMAP" id="MF_00267">
    <property type="entry name" value="MinC"/>
    <property type="match status" value="1"/>
</dbReference>
<dbReference type="PANTHER" id="PTHR34108">
    <property type="entry name" value="SEPTUM SITE-DETERMINING PROTEIN MINC"/>
    <property type="match status" value="1"/>
</dbReference>
<dbReference type="SUPFAM" id="SSF63848">
    <property type="entry name" value="Cell-division inhibitor MinC, C-terminal domain"/>
    <property type="match status" value="1"/>
</dbReference>
<feature type="domain" description="Septum formation inhibitor MinC N-terminal" evidence="8">
    <location>
        <begin position="6"/>
        <end position="78"/>
    </location>
</feature>
<dbReference type="InterPro" id="IPR007874">
    <property type="entry name" value="MinC_N"/>
</dbReference>
<comment type="caution">
    <text evidence="9">The sequence shown here is derived from an EMBL/GenBank/DDBJ whole genome shotgun (WGS) entry which is preliminary data.</text>
</comment>
<gene>
    <name evidence="6 9" type="primary">minC</name>
    <name evidence="9" type="ORF">GCM10011534_37780</name>
</gene>
<dbReference type="EMBL" id="BMLF01000004">
    <property type="protein sequence ID" value="GGM12084.1"/>
    <property type="molecule type" value="Genomic_DNA"/>
</dbReference>
<evidence type="ECO:0000313" key="9">
    <source>
        <dbReference type="EMBL" id="GGM12084.1"/>
    </source>
</evidence>
<keyword evidence="10" id="KW-1185">Reference proteome</keyword>
<dbReference type="Pfam" id="PF05209">
    <property type="entry name" value="MinC_N"/>
    <property type="match status" value="1"/>
</dbReference>
<dbReference type="GO" id="GO:0051302">
    <property type="term" value="P:regulation of cell division"/>
    <property type="evidence" value="ECO:0007669"/>
    <property type="project" value="InterPro"/>
</dbReference>
<dbReference type="Pfam" id="PF03775">
    <property type="entry name" value="MinC_C"/>
    <property type="match status" value="1"/>
</dbReference>
<dbReference type="InterPro" id="IPR013033">
    <property type="entry name" value="MinC"/>
</dbReference>
<feature type="domain" description="Septum formation inhibitor MinC C-terminal" evidence="7">
    <location>
        <begin position="130"/>
        <end position="231"/>
    </location>
</feature>
<evidence type="ECO:0000256" key="1">
    <source>
        <dbReference type="ARBA" id="ARBA00006291"/>
    </source>
</evidence>
<dbReference type="PANTHER" id="PTHR34108:SF1">
    <property type="entry name" value="SEPTUM SITE-DETERMINING PROTEIN MINC"/>
    <property type="match status" value="1"/>
</dbReference>
<dbReference type="Proteomes" id="UP000649829">
    <property type="component" value="Unassembled WGS sequence"/>
</dbReference>
<evidence type="ECO:0000259" key="7">
    <source>
        <dbReference type="Pfam" id="PF03775"/>
    </source>
</evidence>
<reference evidence="9" key="2">
    <citation type="submission" date="2020-09" db="EMBL/GenBank/DDBJ databases">
        <authorList>
            <person name="Sun Q."/>
            <person name="Zhou Y."/>
        </authorList>
    </citation>
    <scope>NUCLEOTIDE SEQUENCE</scope>
    <source>
        <strain evidence="9">CGMCC 1.6293</strain>
    </source>
</reference>
<accession>A0A917T7A7</accession>
<evidence type="ECO:0000259" key="8">
    <source>
        <dbReference type="Pfam" id="PF05209"/>
    </source>
</evidence>
<dbReference type="NCBIfam" id="TIGR01222">
    <property type="entry name" value="minC"/>
    <property type="match status" value="1"/>
</dbReference>
<name>A0A917T7A7_9RHOB</name>
<dbReference type="RefSeq" id="WP_051630955.1">
    <property type="nucleotide sequence ID" value="NZ_BMLF01000004.1"/>
</dbReference>
<dbReference type="InterPro" id="IPR036145">
    <property type="entry name" value="MinC_C_sf"/>
</dbReference>
<dbReference type="InterPro" id="IPR016098">
    <property type="entry name" value="CAP/MinC_C"/>
</dbReference>
<dbReference type="InterPro" id="IPR005526">
    <property type="entry name" value="Septum_form_inhib_MinC_C"/>
</dbReference>
<evidence type="ECO:0000313" key="10">
    <source>
        <dbReference type="Proteomes" id="UP000649829"/>
    </source>
</evidence>
<evidence type="ECO:0000256" key="5">
    <source>
        <dbReference type="ARBA" id="ARBA00025606"/>
    </source>
</evidence>
<comment type="similarity">
    <text evidence="1 6">Belongs to the MinC family.</text>
</comment>
<comment type="function">
    <text evidence="5 6">Cell division inhibitor that blocks the formation of polar Z ring septums. Rapidly oscillates between the poles of the cell to destabilize FtsZ filaments that have formed before they mature into polar Z rings. Prevents FtsZ polymerization.</text>
</comment>
<dbReference type="Gene3D" id="3.30.70.260">
    <property type="match status" value="1"/>
</dbReference>
<reference evidence="9" key="1">
    <citation type="journal article" date="2014" name="Int. J. Syst. Evol. Microbiol.">
        <title>Complete genome sequence of Corynebacterium casei LMG S-19264T (=DSM 44701T), isolated from a smear-ripened cheese.</title>
        <authorList>
            <consortium name="US DOE Joint Genome Institute (JGI-PGF)"/>
            <person name="Walter F."/>
            <person name="Albersmeier A."/>
            <person name="Kalinowski J."/>
            <person name="Ruckert C."/>
        </authorList>
    </citation>
    <scope>NUCLEOTIDE SEQUENCE</scope>
    <source>
        <strain evidence="9">CGMCC 1.6293</strain>
    </source>
</reference>
<keyword evidence="3 6" id="KW-0717">Septation</keyword>
<evidence type="ECO:0000256" key="3">
    <source>
        <dbReference type="ARBA" id="ARBA00023210"/>
    </source>
</evidence>
<keyword evidence="4 6" id="KW-0131">Cell cycle</keyword>